<dbReference type="AlphaFoldDB" id="A0A5C6EDC4"/>
<organism evidence="3 4">
    <name type="scientific">Rubripirellula reticaptiva</name>
    <dbReference type="NCBI Taxonomy" id="2528013"/>
    <lineage>
        <taxon>Bacteria</taxon>
        <taxon>Pseudomonadati</taxon>
        <taxon>Planctomycetota</taxon>
        <taxon>Planctomycetia</taxon>
        <taxon>Pirellulales</taxon>
        <taxon>Pirellulaceae</taxon>
        <taxon>Rubripirellula</taxon>
    </lineage>
</organism>
<dbReference type="InterPro" id="IPR001932">
    <property type="entry name" value="PPM-type_phosphatase-like_dom"/>
</dbReference>
<dbReference type="InterPro" id="IPR015655">
    <property type="entry name" value="PP2C"/>
</dbReference>
<dbReference type="SMART" id="SM00331">
    <property type="entry name" value="PP2C_SIG"/>
    <property type="match status" value="1"/>
</dbReference>
<dbReference type="SUPFAM" id="SSF81606">
    <property type="entry name" value="PP2C-like"/>
    <property type="match status" value="1"/>
</dbReference>
<dbReference type="SMART" id="SM00332">
    <property type="entry name" value="PP2Cc"/>
    <property type="match status" value="1"/>
</dbReference>
<dbReference type="InterPro" id="IPR036457">
    <property type="entry name" value="PPM-type-like_dom_sf"/>
</dbReference>
<name>A0A5C6EDC4_9BACT</name>
<dbReference type="EMBL" id="SJPX01000006">
    <property type="protein sequence ID" value="TWU46630.1"/>
    <property type="molecule type" value="Genomic_DNA"/>
</dbReference>
<feature type="compositionally biased region" description="Basic and acidic residues" evidence="1">
    <location>
        <begin position="281"/>
        <end position="290"/>
    </location>
</feature>
<accession>A0A5C6EDC4</accession>
<evidence type="ECO:0000313" key="3">
    <source>
        <dbReference type="EMBL" id="TWU46630.1"/>
    </source>
</evidence>
<keyword evidence="4" id="KW-1185">Reference proteome</keyword>
<sequence>MSGQIEVFGISDQGRVRPVNDDQFMIADLCKSLRVHTTSVGLDQSTRVFGDTQGRLLLVADGMGKRDAGERASQIALDGIVEYVLNNLSWYLLNDDFDQSDFEQQLKAGLRYCRDIIDNEAALLANREGMQSTLTLAYIVWPKMFVVHLGDSRCYLLRGGRIEQLTKDQSVDRGAAIESSSIDEDQFREEPSKVLWKIIGAKNDPHPEATSIELRIGDAIVLCTDGLTAHVGDKRINEEVTGDRPLSEACETLIAEANEAGGEDNITLVACRFRDKNSLETQFRAEEVPREQNAVGPPKIAAS</sequence>
<dbReference type="Proteomes" id="UP000317977">
    <property type="component" value="Unassembled WGS sequence"/>
</dbReference>
<gene>
    <name evidence="3" type="primary">stp_2</name>
    <name evidence="3" type="ORF">Poly59_56030</name>
</gene>
<keyword evidence="3" id="KW-0378">Hydrolase</keyword>
<dbReference type="RefSeq" id="WP_222436174.1">
    <property type="nucleotide sequence ID" value="NZ_SJPX01000006.1"/>
</dbReference>
<comment type="caution">
    <text evidence="3">The sequence shown here is derived from an EMBL/GenBank/DDBJ whole genome shotgun (WGS) entry which is preliminary data.</text>
</comment>
<dbReference type="GO" id="GO:0004722">
    <property type="term" value="F:protein serine/threonine phosphatase activity"/>
    <property type="evidence" value="ECO:0007669"/>
    <property type="project" value="UniProtKB-EC"/>
</dbReference>
<proteinExistence type="predicted"/>
<reference evidence="3 4" key="1">
    <citation type="submission" date="2019-02" db="EMBL/GenBank/DDBJ databases">
        <title>Deep-cultivation of Planctomycetes and their phenomic and genomic characterization uncovers novel biology.</title>
        <authorList>
            <person name="Wiegand S."/>
            <person name="Jogler M."/>
            <person name="Boedeker C."/>
            <person name="Pinto D."/>
            <person name="Vollmers J."/>
            <person name="Rivas-Marin E."/>
            <person name="Kohn T."/>
            <person name="Peeters S.H."/>
            <person name="Heuer A."/>
            <person name="Rast P."/>
            <person name="Oberbeckmann S."/>
            <person name="Bunk B."/>
            <person name="Jeske O."/>
            <person name="Meyerdierks A."/>
            <person name="Storesund J.E."/>
            <person name="Kallscheuer N."/>
            <person name="Luecker S."/>
            <person name="Lage O.M."/>
            <person name="Pohl T."/>
            <person name="Merkel B.J."/>
            <person name="Hornburger P."/>
            <person name="Mueller R.-W."/>
            <person name="Bruemmer F."/>
            <person name="Labrenz M."/>
            <person name="Spormann A.M."/>
            <person name="Op Den Camp H."/>
            <person name="Overmann J."/>
            <person name="Amann R."/>
            <person name="Jetten M.S.M."/>
            <person name="Mascher T."/>
            <person name="Medema M.H."/>
            <person name="Devos D.P."/>
            <person name="Kaster A.-K."/>
            <person name="Ovreas L."/>
            <person name="Rohde M."/>
            <person name="Galperin M.Y."/>
            <person name="Jogler C."/>
        </authorList>
    </citation>
    <scope>NUCLEOTIDE SEQUENCE [LARGE SCALE GENOMIC DNA]</scope>
    <source>
        <strain evidence="3 4">Poly59</strain>
    </source>
</reference>
<dbReference type="EC" id="3.1.3.16" evidence="3"/>
<dbReference type="PANTHER" id="PTHR47992">
    <property type="entry name" value="PROTEIN PHOSPHATASE"/>
    <property type="match status" value="1"/>
</dbReference>
<feature type="region of interest" description="Disordered" evidence="1">
    <location>
        <begin position="281"/>
        <end position="303"/>
    </location>
</feature>
<feature type="domain" description="PPM-type phosphatase" evidence="2">
    <location>
        <begin position="6"/>
        <end position="273"/>
    </location>
</feature>
<dbReference type="Pfam" id="PF13672">
    <property type="entry name" value="PP2C_2"/>
    <property type="match status" value="1"/>
</dbReference>
<evidence type="ECO:0000256" key="1">
    <source>
        <dbReference type="SAM" id="MobiDB-lite"/>
    </source>
</evidence>
<dbReference type="Gene3D" id="3.60.40.10">
    <property type="entry name" value="PPM-type phosphatase domain"/>
    <property type="match status" value="1"/>
</dbReference>
<protein>
    <submittedName>
        <fullName evidence="3">Serine/threonine phosphatase stp</fullName>
        <ecNumber evidence="3">3.1.3.16</ecNumber>
    </submittedName>
</protein>
<dbReference type="PROSITE" id="PS51746">
    <property type="entry name" value="PPM_2"/>
    <property type="match status" value="1"/>
</dbReference>
<evidence type="ECO:0000259" key="2">
    <source>
        <dbReference type="PROSITE" id="PS51746"/>
    </source>
</evidence>
<dbReference type="CDD" id="cd00143">
    <property type="entry name" value="PP2Cc"/>
    <property type="match status" value="1"/>
</dbReference>
<evidence type="ECO:0000313" key="4">
    <source>
        <dbReference type="Proteomes" id="UP000317977"/>
    </source>
</evidence>